<feature type="transmembrane region" description="Helical" evidence="5">
    <location>
        <begin position="112"/>
        <end position="130"/>
    </location>
</feature>
<protein>
    <recommendedName>
        <fullName evidence="8">Inner membrane protein</fullName>
    </recommendedName>
</protein>
<dbReference type="InterPro" id="IPR001129">
    <property type="entry name" value="Membr-assoc_MAPEG"/>
</dbReference>
<dbReference type="AlphaFoldDB" id="A0A2W5V261"/>
<evidence type="ECO:0000256" key="4">
    <source>
        <dbReference type="ARBA" id="ARBA00023136"/>
    </source>
</evidence>
<comment type="caution">
    <text evidence="6">The sequence shown here is derived from an EMBL/GenBank/DDBJ whole genome shotgun (WGS) entry which is preliminary data.</text>
</comment>
<keyword evidence="2 5" id="KW-0812">Transmembrane</keyword>
<evidence type="ECO:0000256" key="3">
    <source>
        <dbReference type="ARBA" id="ARBA00022989"/>
    </source>
</evidence>
<keyword evidence="4 5" id="KW-0472">Membrane</keyword>
<dbReference type="InterPro" id="IPR023352">
    <property type="entry name" value="MAPEG-like_dom_sf"/>
</dbReference>
<organism evidence="6 7">
    <name type="scientific">Caulobacter segnis</name>
    <dbReference type="NCBI Taxonomy" id="88688"/>
    <lineage>
        <taxon>Bacteria</taxon>
        <taxon>Pseudomonadati</taxon>
        <taxon>Pseudomonadota</taxon>
        <taxon>Alphaproteobacteria</taxon>
        <taxon>Caulobacterales</taxon>
        <taxon>Caulobacteraceae</taxon>
        <taxon>Caulobacter</taxon>
    </lineage>
</organism>
<sequence>MRMAFELQMLGVAVLIGLVHLLAAALAGVSQRGLKWSAGPRDEPVPVSGLAARLERAFANYRESFPFFAAAVLVAYLGGRFGSLTLIGSGLYVGGRIAFLPLYALGAPWVRSIAWAVSFTGIFLTLLALVV</sequence>
<keyword evidence="3 5" id="KW-1133">Transmembrane helix</keyword>
<evidence type="ECO:0000313" key="7">
    <source>
        <dbReference type="Proteomes" id="UP000249393"/>
    </source>
</evidence>
<dbReference type="SUPFAM" id="SSF161084">
    <property type="entry name" value="MAPEG domain-like"/>
    <property type="match status" value="1"/>
</dbReference>
<evidence type="ECO:0008006" key="8">
    <source>
        <dbReference type="Google" id="ProtNLM"/>
    </source>
</evidence>
<proteinExistence type="predicted"/>
<dbReference type="Gene3D" id="1.20.120.550">
    <property type="entry name" value="Membrane associated eicosanoid/glutathione metabolism-like domain"/>
    <property type="match status" value="1"/>
</dbReference>
<dbReference type="EMBL" id="QFQZ01000032">
    <property type="protein sequence ID" value="PZR34089.1"/>
    <property type="molecule type" value="Genomic_DNA"/>
</dbReference>
<dbReference type="PANTHER" id="PTHR35371:SF1">
    <property type="entry name" value="BLR7753 PROTEIN"/>
    <property type="match status" value="1"/>
</dbReference>
<evidence type="ECO:0000256" key="5">
    <source>
        <dbReference type="SAM" id="Phobius"/>
    </source>
</evidence>
<comment type="subcellular location">
    <subcellularLocation>
        <location evidence="1">Membrane</location>
    </subcellularLocation>
</comment>
<reference evidence="6 7" key="1">
    <citation type="submission" date="2017-08" db="EMBL/GenBank/DDBJ databases">
        <title>Infants hospitalized years apart are colonized by the same room-sourced microbial strains.</title>
        <authorList>
            <person name="Brooks B."/>
            <person name="Olm M.R."/>
            <person name="Firek B.A."/>
            <person name="Baker R."/>
            <person name="Thomas B.C."/>
            <person name="Morowitz M.J."/>
            <person name="Banfield J.F."/>
        </authorList>
    </citation>
    <scope>NUCLEOTIDE SEQUENCE [LARGE SCALE GENOMIC DNA]</scope>
    <source>
        <strain evidence="6">S2_003_000_R2_4</strain>
    </source>
</reference>
<evidence type="ECO:0000256" key="1">
    <source>
        <dbReference type="ARBA" id="ARBA00004370"/>
    </source>
</evidence>
<name>A0A2W5V261_9CAUL</name>
<dbReference type="GO" id="GO:0016020">
    <property type="term" value="C:membrane"/>
    <property type="evidence" value="ECO:0007669"/>
    <property type="project" value="UniProtKB-SubCell"/>
</dbReference>
<dbReference type="PANTHER" id="PTHR35371">
    <property type="entry name" value="INNER MEMBRANE PROTEIN"/>
    <property type="match status" value="1"/>
</dbReference>
<dbReference type="Proteomes" id="UP000249393">
    <property type="component" value="Unassembled WGS sequence"/>
</dbReference>
<accession>A0A2W5V261</accession>
<evidence type="ECO:0000256" key="2">
    <source>
        <dbReference type="ARBA" id="ARBA00022692"/>
    </source>
</evidence>
<gene>
    <name evidence="6" type="ORF">DI526_11415</name>
</gene>
<dbReference type="Pfam" id="PF01124">
    <property type="entry name" value="MAPEG"/>
    <property type="match status" value="1"/>
</dbReference>
<feature type="transmembrane region" description="Helical" evidence="5">
    <location>
        <begin position="64"/>
        <end position="79"/>
    </location>
</feature>
<evidence type="ECO:0000313" key="6">
    <source>
        <dbReference type="EMBL" id="PZR34089.1"/>
    </source>
</evidence>